<dbReference type="Pfam" id="PF10545">
    <property type="entry name" value="MADF_DNA_bdg"/>
    <property type="match status" value="1"/>
</dbReference>
<sequence length="400" mass="46384">MKTGSERSRAYRERRKLERPPKAPPKTNKQRCKEYRERVKALKAFQGVTKREEKLEDRELVVAEGLENHQAAVVPRMNEEGPRRSLRQWKDNKERCREYRARLKTLRAQMTETSRNSEIQLNVGGSSPGDQPSTDDLPLVEQVQQELESESNPQGQPLDDTADDNDGDCADLDRVDEPYLKVRWKGLRDTFRCEMKKDIIYRRTKNSKSCPTWRHYKDLLFLKEQMLPSPPIWDPPRPSTRDKSSDPPTLAYRPFTTLKKRIEKMKTIRTAVPPPVETPEDNVEEVNFVSVKEEPGFMAEDVQASDVVQVNIEENFPENLTNCEEADVIESLGANPQQNASSESANRTSLINPLEMNGQLDDNYHFLMSLLPHIQKLCGERQMLLRMQIQELVYKEVYKK</sequence>
<dbReference type="Proteomes" id="UP000694866">
    <property type="component" value="Unplaced"/>
</dbReference>
<dbReference type="PANTHER" id="PTHR12243:SF67">
    <property type="entry name" value="COREPRESSOR OF PANGOLIN, ISOFORM A-RELATED"/>
    <property type="match status" value="1"/>
</dbReference>
<dbReference type="GO" id="GO:0005667">
    <property type="term" value="C:transcription regulator complex"/>
    <property type="evidence" value="ECO:0007669"/>
    <property type="project" value="TreeGrafter"/>
</dbReference>
<keyword evidence="1" id="KW-0539">Nucleus</keyword>
<dbReference type="InterPro" id="IPR039353">
    <property type="entry name" value="TF_Adf1"/>
</dbReference>
<evidence type="ECO:0000256" key="1">
    <source>
        <dbReference type="PROSITE-ProRule" id="PRU00371"/>
    </source>
</evidence>
<keyword evidence="4" id="KW-1185">Reference proteome</keyword>
<feature type="region of interest" description="Disordered" evidence="2">
    <location>
        <begin position="1"/>
        <end position="34"/>
    </location>
</feature>
<accession>A0A9R1U7Y6</accession>
<dbReference type="Pfam" id="PF02944">
    <property type="entry name" value="BESS"/>
    <property type="match status" value="1"/>
</dbReference>
<organism evidence="4 5">
    <name type="scientific">Fopius arisanus</name>
    <dbReference type="NCBI Taxonomy" id="64838"/>
    <lineage>
        <taxon>Eukaryota</taxon>
        <taxon>Metazoa</taxon>
        <taxon>Ecdysozoa</taxon>
        <taxon>Arthropoda</taxon>
        <taxon>Hexapoda</taxon>
        <taxon>Insecta</taxon>
        <taxon>Pterygota</taxon>
        <taxon>Neoptera</taxon>
        <taxon>Endopterygota</taxon>
        <taxon>Hymenoptera</taxon>
        <taxon>Apocrita</taxon>
        <taxon>Ichneumonoidea</taxon>
        <taxon>Braconidae</taxon>
        <taxon>Opiinae</taxon>
        <taxon>Fopius</taxon>
    </lineage>
</organism>
<reference evidence="5" key="1">
    <citation type="submission" date="2025-08" db="UniProtKB">
        <authorList>
            <consortium name="RefSeq"/>
        </authorList>
    </citation>
    <scope>IDENTIFICATION</scope>
    <source>
        <strain evidence="5">USDA-PBARC FA_bdor</strain>
        <tissue evidence="5">Whole organism</tissue>
    </source>
</reference>
<dbReference type="PANTHER" id="PTHR12243">
    <property type="entry name" value="MADF DOMAIN TRANSCRIPTION FACTOR"/>
    <property type="match status" value="1"/>
</dbReference>
<dbReference type="PROSITE" id="PS51031">
    <property type="entry name" value="BESS"/>
    <property type="match status" value="1"/>
</dbReference>
<dbReference type="RefSeq" id="XP_011312311.1">
    <property type="nucleotide sequence ID" value="XM_011314009.1"/>
</dbReference>
<dbReference type="GO" id="GO:0003677">
    <property type="term" value="F:DNA binding"/>
    <property type="evidence" value="ECO:0007669"/>
    <property type="project" value="InterPro"/>
</dbReference>
<dbReference type="InterPro" id="IPR004210">
    <property type="entry name" value="BESS_motif"/>
</dbReference>
<proteinExistence type="predicted"/>
<feature type="compositionally biased region" description="Acidic residues" evidence="2">
    <location>
        <begin position="160"/>
        <end position="170"/>
    </location>
</feature>
<dbReference type="OrthoDB" id="6487365at2759"/>
<feature type="domain" description="BESS" evidence="3">
    <location>
        <begin position="360"/>
        <end position="399"/>
    </location>
</feature>
<feature type="region of interest" description="Disordered" evidence="2">
    <location>
        <begin position="230"/>
        <end position="251"/>
    </location>
</feature>
<feature type="compositionally biased region" description="Polar residues" evidence="2">
    <location>
        <begin position="108"/>
        <end position="134"/>
    </location>
</feature>
<evidence type="ECO:0000256" key="2">
    <source>
        <dbReference type="SAM" id="MobiDB-lite"/>
    </source>
</evidence>
<evidence type="ECO:0000259" key="3">
    <source>
        <dbReference type="PROSITE" id="PS51031"/>
    </source>
</evidence>
<evidence type="ECO:0000313" key="5">
    <source>
        <dbReference type="RefSeq" id="XP_011312311.1"/>
    </source>
</evidence>
<dbReference type="GO" id="GO:0005634">
    <property type="term" value="C:nucleus"/>
    <property type="evidence" value="ECO:0007669"/>
    <property type="project" value="UniProtKB-SubCell"/>
</dbReference>
<comment type="subcellular location">
    <subcellularLocation>
        <location evidence="1">Nucleus</location>
    </subcellularLocation>
</comment>
<evidence type="ECO:0000313" key="4">
    <source>
        <dbReference type="Proteomes" id="UP000694866"/>
    </source>
</evidence>
<dbReference type="InterPro" id="IPR006578">
    <property type="entry name" value="MADF-dom"/>
</dbReference>
<dbReference type="GO" id="GO:0006357">
    <property type="term" value="P:regulation of transcription by RNA polymerase II"/>
    <property type="evidence" value="ECO:0007669"/>
    <property type="project" value="TreeGrafter"/>
</dbReference>
<name>A0A9R1U7Y6_9HYME</name>
<dbReference type="KEGG" id="fas:105272102"/>
<protein>
    <recommendedName>
        <fullName evidence="3">BESS domain-containing protein</fullName>
    </recommendedName>
</protein>
<dbReference type="AlphaFoldDB" id="A0A9R1U7Y6"/>
<gene>
    <name evidence="5" type="primary">LOC105272102</name>
</gene>
<feature type="compositionally biased region" description="Basic and acidic residues" evidence="2">
    <location>
        <begin position="1"/>
        <end position="21"/>
    </location>
</feature>
<feature type="region of interest" description="Disordered" evidence="2">
    <location>
        <begin position="108"/>
        <end position="172"/>
    </location>
</feature>
<dbReference type="GeneID" id="105272102"/>